<dbReference type="EMBL" id="JAAALK010000288">
    <property type="protein sequence ID" value="KAG8053554.1"/>
    <property type="molecule type" value="Genomic_DNA"/>
</dbReference>
<reference evidence="2" key="1">
    <citation type="journal article" date="2021" name="bioRxiv">
        <title>Whole Genome Assembly and Annotation of Northern Wild Rice, Zizania palustris L., Supports a Whole Genome Duplication in the Zizania Genus.</title>
        <authorList>
            <person name="Haas M."/>
            <person name="Kono T."/>
            <person name="Macchietto M."/>
            <person name="Millas R."/>
            <person name="McGilp L."/>
            <person name="Shao M."/>
            <person name="Duquette J."/>
            <person name="Hirsch C.N."/>
            <person name="Kimball J."/>
        </authorList>
    </citation>
    <scope>NUCLEOTIDE SEQUENCE</scope>
    <source>
        <tissue evidence="2">Fresh leaf tissue</tissue>
    </source>
</reference>
<comment type="caution">
    <text evidence="2">The sequence shown here is derived from an EMBL/GenBank/DDBJ whole genome shotgun (WGS) entry which is preliminary data.</text>
</comment>
<protein>
    <submittedName>
        <fullName evidence="2">Uncharacterized protein</fullName>
    </submittedName>
</protein>
<gene>
    <name evidence="2" type="ORF">GUJ93_ZPchr0001g32245</name>
</gene>
<feature type="region of interest" description="Disordered" evidence="1">
    <location>
        <begin position="1"/>
        <end position="53"/>
    </location>
</feature>
<feature type="compositionally biased region" description="Basic and acidic residues" evidence="1">
    <location>
        <begin position="22"/>
        <end position="32"/>
    </location>
</feature>
<dbReference type="Proteomes" id="UP000729402">
    <property type="component" value="Unassembled WGS sequence"/>
</dbReference>
<proteinExistence type="predicted"/>
<accession>A0A8J5VT51</accession>
<sequence>MGAPRIAARRGHGGTAVGRSEFAGRQEEDERGVRRKEKTRNKTKKEKKIKRKKRDIKKFDVVGSYLLDVNAQPRGQPPP</sequence>
<dbReference type="AlphaFoldDB" id="A0A8J5VT51"/>
<name>A0A8J5VT51_ZIZPA</name>
<reference evidence="2" key="2">
    <citation type="submission" date="2021-02" db="EMBL/GenBank/DDBJ databases">
        <authorList>
            <person name="Kimball J.A."/>
            <person name="Haas M.W."/>
            <person name="Macchietto M."/>
            <person name="Kono T."/>
            <person name="Duquette J."/>
            <person name="Shao M."/>
        </authorList>
    </citation>
    <scope>NUCLEOTIDE SEQUENCE</scope>
    <source>
        <tissue evidence="2">Fresh leaf tissue</tissue>
    </source>
</reference>
<evidence type="ECO:0000313" key="2">
    <source>
        <dbReference type="EMBL" id="KAG8053554.1"/>
    </source>
</evidence>
<evidence type="ECO:0000256" key="1">
    <source>
        <dbReference type="SAM" id="MobiDB-lite"/>
    </source>
</evidence>
<evidence type="ECO:0000313" key="3">
    <source>
        <dbReference type="Proteomes" id="UP000729402"/>
    </source>
</evidence>
<feature type="compositionally biased region" description="Basic residues" evidence="1">
    <location>
        <begin position="33"/>
        <end position="53"/>
    </location>
</feature>
<keyword evidence="3" id="KW-1185">Reference proteome</keyword>
<organism evidence="2 3">
    <name type="scientific">Zizania palustris</name>
    <name type="common">Northern wild rice</name>
    <dbReference type="NCBI Taxonomy" id="103762"/>
    <lineage>
        <taxon>Eukaryota</taxon>
        <taxon>Viridiplantae</taxon>
        <taxon>Streptophyta</taxon>
        <taxon>Embryophyta</taxon>
        <taxon>Tracheophyta</taxon>
        <taxon>Spermatophyta</taxon>
        <taxon>Magnoliopsida</taxon>
        <taxon>Liliopsida</taxon>
        <taxon>Poales</taxon>
        <taxon>Poaceae</taxon>
        <taxon>BOP clade</taxon>
        <taxon>Oryzoideae</taxon>
        <taxon>Oryzeae</taxon>
        <taxon>Zizaniinae</taxon>
        <taxon>Zizania</taxon>
    </lineage>
</organism>